<dbReference type="AlphaFoldDB" id="A0A368P5J6"/>
<dbReference type="InterPro" id="IPR036962">
    <property type="entry name" value="Glyco_hydro_3_N_sf"/>
</dbReference>
<dbReference type="InterPro" id="IPR012338">
    <property type="entry name" value="Beta-lactam/transpept-like"/>
</dbReference>
<dbReference type="PROSITE" id="PS00775">
    <property type="entry name" value="GLYCOSYL_HYDROL_F3"/>
    <property type="match status" value="1"/>
</dbReference>
<dbReference type="InterPro" id="IPR050226">
    <property type="entry name" value="NagZ_Beta-hexosaminidase"/>
</dbReference>
<dbReference type="GO" id="GO:0009254">
    <property type="term" value="P:peptidoglycan turnover"/>
    <property type="evidence" value="ECO:0007669"/>
    <property type="project" value="TreeGrafter"/>
</dbReference>
<comment type="catalytic activity">
    <reaction evidence="1">
        <text>Hydrolysis of terminal non-reducing N-acetyl-D-hexosamine residues in N-acetyl-beta-D-hexosaminides.</text>
        <dbReference type="EC" id="3.2.1.52"/>
    </reaction>
</comment>
<dbReference type="SUPFAM" id="SSF56601">
    <property type="entry name" value="beta-lactamase/transpeptidase-like"/>
    <property type="match status" value="1"/>
</dbReference>
<comment type="similarity">
    <text evidence="2">Belongs to the glycosyl hydrolase 3 family.</text>
</comment>
<evidence type="ECO:0000256" key="6">
    <source>
        <dbReference type="SAM" id="SignalP"/>
    </source>
</evidence>
<evidence type="ECO:0000256" key="4">
    <source>
        <dbReference type="ARBA" id="ARBA00022801"/>
    </source>
</evidence>
<dbReference type="Gene3D" id="3.40.50.1700">
    <property type="entry name" value="Glycoside hydrolase family 3 C-terminal domain"/>
    <property type="match status" value="1"/>
</dbReference>
<evidence type="ECO:0000256" key="3">
    <source>
        <dbReference type="ARBA" id="ARBA00012663"/>
    </source>
</evidence>
<evidence type="ECO:0000259" key="8">
    <source>
        <dbReference type="Pfam" id="PF00933"/>
    </source>
</evidence>
<dbReference type="Pfam" id="PF00144">
    <property type="entry name" value="Beta-lactamase"/>
    <property type="match status" value="1"/>
</dbReference>
<dbReference type="SUPFAM" id="SSF51445">
    <property type="entry name" value="(Trans)glycosidases"/>
    <property type="match status" value="1"/>
</dbReference>
<feature type="domain" description="Glycoside hydrolase family 3 N-terminal" evidence="8">
    <location>
        <begin position="46"/>
        <end position="374"/>
    </location>
</feature>
<feature type="chain" id="PRO_5016886012" description="beta-N-acetylhexosaminidase" evidence="6">
    <location>
        <begin position="20"/>
        <end position="985"/>
    </location>
</feature>
<dbReference type="InterPro" id="IPR036881">
    <property type="entry name" value="Glyco_hydro_3_C_sf"/>
</dbReference>
<gene>
    <name evidence="9" type="ORF">DU428_06050</name>
</gene>
<keyword evidence="10" id="KW-1185">Reference proteome</keyword>
<evidence type="ECO:0000259" key="7">
    <source>
        <dbReference type="Pfam" id="PF00144"/>
    </source>
</evidence>
<dbReference type="InterPro" id="IPR001764">
    <property type="entry name" value="Glyco_hydro_3_N"/>
</dbReference>
<dbReference type="Proteomes" id="UP000252249">
    <property type="component" value="Unassembled WGS sequence"/>
</dbReference>
<evidence type="ECO:0000256" key="2">
    <source>
        <dbReference type="ARBA" id="ARBA00005336"/>
    </source>
</evidence>
<sequence>MRYYYLLLAIVIYPIFSQAQDTNPLLANDAVSQKKWVDSLYNNMSLQEKIGQLFMIQVFSNQGPQNKAKIVKQIKEQHIGGIIYSNGGPVRQAKLNNELQAASKVPLLVGMDAEWGLSMRLDSTYAFPWNMTLGAIKDNRLVEKTGKHIGEHSKRLGVHFNFAPVVDINTNPKNPIIGNRSFGEDRDNVTEKALAFMKGMQGAGVLANAKHFPGHGDTETDSHKTLPTVDFDRKRIDSVELYPYRKLIKEGLSSVMVAHLNVPSLESRSGFPSSLSKHIVTDILKEKLGFKGLIFTDALTMKGAADYIDKSLDGSGANKVPTGGEIDLMAFLAGNDVMLMSEDPEKGINKFVEAYHKGIITEDRLAHSVKKILQAKYKVGLHNYQPIGINNLHADLNRLRDDILYEELLENAITVAENKAGLLPLRQLETKSIAYVKFGDDDGSVFYNELKKYARVHEVKANSLESLSDKLKHYNTVIIGLHRSNDNPWKSYKFTSQELTWLYETARTNNVILNIFVKPYALLDIDPINNIKSVVVSYQNSDIAQQKSAQIIFGALPAKGRLPVSAGVDFSVGQGDTYTSIKRLSYTTPERAGMSSLKLKKVDSIANHAVNEGMTPGIQLLIARKGKVIYNKNFGKHTYDKNAEAVKINDIYDVASLTKILATLPLLMELEEKGIISLDSKLSDLLPEYKSSNKKNVTIKSMLSHYARLKPWIPFYYATLDSVTKRPDPKYYRKSFDPKFSIKVADELYMRNDYQDSIQGIIKDSDLLSRLRYRYSDLPYYILKKYIEEYYDRTLDELTRNHFYESLGANYTMYNPNNRVSNKNIVPTEEDDYYRYQKIHGYVHDMGAAMQGGIGGHAGIFSNANDVAKIMQMYLQKGYYGGKRYLKPETIDKFNFCYYCDENNRRGIGFDKPQLGDAGPTCGCVSMTSFGHSGFTGTYAWADPEEEIVYIFLANRTYPTAGKNLLLKEDIRTNIQEAIYEAIID</sequence>
<comment type="caution">
    <text evidence="9">The sequence shown here is derived from an EMBL/GenBank/DDBJ whole genome shotgun (WGS) entry which is preliminary data.</text>
</comment>
<feature type="domain" description="Beta-lactamase-related" evidence="7">
    <location>
        <begin position="607"/>
        <end position="961"/>
    </location>
</feature>
<accession>A0A368P5J6</accession>
<evidence type="ECO:0000256" key="1">
    <source>
        <dbReference type="ARBA" id="ARBA00001231"/>
    </source>
</evidence>
<name>A0A368P5J6_9FLAO</name>
<dbReference type="RefSeq" id="WP_113966154.1">
    <property type="nucleotide sequence ID" value="NZ_QNRP01000002.1"/>
</dbReference>
<dbReference type="InterPro" id="IPR019800">
    <property type="entry name" value="Glyco_hydro_3_AS"/>
</dbReference>
<evidence type="ECO:0000313" key="10">
    <source>
        <dbReference type="Proteomes" id="UP000252249"/>
    </source>
</evidence>
<dbReference type="OrthoDB" id="9805821at2"/>
<reference evidence="9 10" key="1">
    <citation type="submission" date="2018-07" db="EMBL/GenBank/DDBJ databases">
        <title>Oceanihabitans testaceum sp. nov., isolated from marine sediment.</title>
        <authorList>
            <person name="Li C.-M."/>
        </authorList>
    </citation>
    <scope>NUCLEOTIDE SEQUENCE [LARGE SCALE GENOMIC DNA]</scope>
    <source>
        <strain evidence="9 10">S9-10</strain>
    </source>
</reference>
<feature type="signal peptide" evidence="6">
    <location>
        <begin position="1"/>
        <end position="19"/>
    </location>
</feature>
<dbReference type="PRINTS" id="PR00133">
    <property type="entry name" value="GLHYDRLASE3"/>
</dbReference>
<evidence type="ECO:0000256" key="5">
    <source>
        <dbReference type="ARBA" id="ARBA00023295"/>
    </source>
</evidence>
<keyword evidence="6" id="KW-0732">Signal</keyword>
<dbReference type="GO" id="GO:0004563">
    <property type="term" value="F:beta-N-acetylhexosaminidase activity"/>
    <property type="evidence" value="ECO:0007669"/>
    <property type="project" value="UniProtKB-EC"/>
</dbReference>
<dbReference type="PANTHER" id="PTHR30480">
    <property type="entry name" value="BETA-HEXOSAMINIDASE-RELATED"/>
    <property type="match status" value="1"/>
</dbReference>
<dbReference type="EC" id="3.2.1.52" evidence="3"/>
<dbReference type="Pfam" id="PF00933">
    <property type="entry name" value="Glyco_hydro_3"/>
    <property type="match status" value="1"/>
</dbReference>
<dbReference type="PANTHER" id="PTHR30480:SF13">
    <property type="entry name" value="BETA-HEXOSAMINIDASE"/>
    <property type="match status" value="1"/>
</dbReference>
<keyword evidence="5" id="KW-0326">Glycosidase</keyword>
<proteinExistence type="inferred from homology"/>
<dbReference type="EMBL" id="QPIG01000002">
    <property type="protein sequence ID" value="RCU57354.1"/>
    <property type="molecule type" value="Genomic_DNA"/>
</dbReference>
<dbReference type="Gene3D" id="3.20.20.300">
    <property type="entry name" value="Glycoside hydrolase, family 3, N-terminal domain"/>
    <property type="match status" value="1"/>
</dbReference>
<organism evidence="9 10">
    <name type="scientific">Oceanihabitans sediminis</name>
    <dbReference type="NCBI Taxonomy" id="1812012"/>
    <lineage>
        <taxon>Bacteria</taxon>
        <taxon>Pseudomonadati</taxon>
        <taxon>Bacteroidota</taxon>
        <taxon>Flavobacteriia</taxon>
        <taxon>Flavobacteriales</taxon>
        <taxon>Flavobacteriaceae</taxon>
        <taxon>Oceanihabitans</taxon>
    </lineage>
</organism>
<dbReference type="GO" id="GO:0005975">
    <property type="term" value="P:carbohydrate metabolic process"/>
    <property type="evidence" value="ECO:0007669"/>
    <property type="project" value="InterPro"/>
</dbReference>
<evidence type="ECO:0000313" key="9">
    <source>
        <dbReference type="EMBL" id="RCU57354.1"/>
    </source>
</evidence>
<dbReference type="Gene3D" id="3.40.710.10">
    <property type="entry name" value="DD-peptidase/beta-lactamase superfamily"/>
    <property type="match status" value="1"/>
</dbReference>
<keyword evidence="4" id="KW-0378">Hydrolase</keyword>
<protein>
    <recommendedName>
        <fullName evidence="3">beta-N-acetylhexosaminidase</fullName>
        <ecNumber evidence="3">3.2.1.52</ecNumber>
    </recommendedName>
</protein>
<dbReference type="InterPro" id="IPR001466">
    <property type="entry name" value="Beta-lactam-related"/>
</dbReference>
<dbReference type="InterPro" id="IPR017853">
    <property type="entry name" value="GH"/>
</dbReference>